<gene>
    <name evidence="8" type="ORF">M1R53_02030</name>
</gene>
<dbReference type="PANTHER" id="PTHR33545">
    <property type="entry name" value="UPF0750 MEMBRANE PROTEIN YITT-RELATED"/>
    <property type="match status" value="1"/>
</dbReference>
<feature type="transmembrane region" description="Helical" evidence="6">
    <location>
        <begin position="52"/>
        <end position="80"/>
    </location>
</feature>
<dbReference type="InterPro" id="IPR015867">
    <property type="entry name" value="N-reg_PII/ATP_PRibTrfase_C"/>
</dbReference>
<dbReference type="GO" id="GO:0005886">
    <property type="term" value="C:plasma membrane"/>
    <property type="evidence" value="ECO:0007669"/>
    <property type="project" value="UniProtKB-SubCell"/>
</dbReference>
<evidence type="ECO:0000256" key="4">
    <source>
        <dbReference type="ARBA" id="ARBA00022989"/>
    </source>
</evidence>
<dbReference type="InterPro" id="IPR003740">
    <property type="entry name" value="YitT"/>
</dbReference>
<reference evidence="8" key="1">
    <citation type="submission" date="2022-04" db="EMBL/GenBank/DDBJ databases">
        <title>Complete genome sequences of Ezakiella coagulans and Fenollaria massiliensis.</title>
        <authorList>
            <person name="France M.T."/>
            <person name="Clifford J."/>
            <person name="Narina S."/>
            <person name="Rutt L."/>
            <person name="Ravel J."/>
        </authorList>
    </citation>
    <scope>NUCLEOTIDE SEQUENCE</scope>
    <source>
        <strain evidence="8">C0061C2</strain>
    </source>
</reference>
<dbReference type="RefSeq" id="WP_070599240.1">
    <property type="nucleotide sequence ID" value="NZ_CP096649.1"/>
</dbReference>
<organism evidence="8 9">
    <name type="scientific">Fenollaria massiliensis</name>
    <dbReference type="NCBI Taxonomy" id="938288"/>
    <lineage>
        <taxon>Bacteria</taxon>
        <taxon>Bacillati</taxon>
        <taxon>Bacillota</taxon>
        <taxon>Clostridia</taxon>
        <taxon>Eubacteriales</taxon>
        <taxon>Fenollaria</taxon>
    </lineage>
</organism>
<keyword evidence="4 6" id="KW-1133">Transmembrane helix</keyword>
<dbReference type="PIRSF" id="PIRSF006483">
    <property type="entry name" value="Membrane_protein_YitT"/>
    <property type="match status" value="1"/>
</dbReference>
<dbReference type="InterPro" id="IPR051461">
    <property type="entry name" value="UPF0750_membrane"/>
</dbReference>
<dbReference type="Proteomes" id="UP000831151">
    <property type="component" value="Chromosome"/>
</dbReference>
<evidence type="ECO:0000256" key="2">
    <source>
        <dbReference type="ARBA" id="ARBA00022475"/>
    </source>
</evidence>
<protein>
    <submittedName>
        <fullName evidence="8">YitT family protein</fullName>
    </submittedName>
</protein>
<dbReference type="AlphaFoldDB" id="A0A9E7DK61"/>
<dbReference type="InterPro" id="IPR019264">
    <property type="entry name" value="DUF2179"/>
</dbReference>
<evidence type="ECO:0000256" key="3">
    <source>
        <dbReference type="ARBA" id="ARBA00022692"/>
    </source>
</evidence>
<evidence type="ECO:0000256" key="5">
    <source>
        <dbReference type="ARBA" id="ARBA00023136"/>
    </source>
</evidence>
<comment type="subcellular location">
    <subcellularLocation>
        <location evidence="1">Cell membrane</location>
        <topology evidence="1">Multi-pass membrane protein</topology>
    </subcellularLocation>
</comment>
<dbReference type="KEGG" id="fms:M1R53_02030"/>
<accession>A0A9E7DK61</accession>
<feature type="transmembrane region" description="Helical" evidence="6">
    <location>
        <begin position="87"/>
        <end position="105"/>
    </location>
</feature>
<proteinExistence type="predicted"/>
<keyword evidence="5 6" id="KW-0472">Membrane</keyword>
<dbReference type="CDD" id="cd16380">
    <property type="entry name" value="YitT_C"/>
    <property type="match status" value="1"/>
</dbReference>
<evidence type="ECO:0000313" key="9">
    <source>
        <dbReference type="Proteomes" id="UP000831151"/>
    </source>
</evidence>
<evidence type="ECO:0000259" key="7">
    <source>
        <dbReference type="Pfam" id="PF10035"/>
    </source>
</evidence>
<feature type="transmembrane region" description="Helical" evidence="6">
    <location>
        <begin position="156"/>
        <end position="175"/>
    </location>
</feature>
<feature type="transmembrane region" description="Helical" evidence="6">
    <location>
        <begin position="21"/>
        <end position="40"/>
    </location>
</feature>
<evidence type="ECO:0000256" key="1">
    <source>
        <dbReference type="ARBA" id="ARBA00004651"/>
    </source>
</evidence>
<keyword evidence="9" id="KW-1185">Reference proteome</keyword>
<dbReference type="Pfam" id="PF02588">
    <property type="entry name" value="YitT_membrane"/>
    <property type="match status" value="1"/>
</dbReference>
<name>A0A9E7DK61_9FIRM</name>
<sequence>MKKKFDRYEYFGDNEEIFTTITAIIIGCMLSSFAINFFFIPNKLLAGGVGGISIIIELLTGLPAGIMLFVINLPIFLFGLKELDKKFLVYAFITTFVLSATMVLFRPMQKLNTFDDILISAIFGGVLNGIGMGVLFRHGACQGGLDIVAAVCKKRYNINIGSALMAMNGIIISLASIKFGVLKGLYTVLSMFVAYQVLDKVQTGFDATKSVLIISKDYEKLSYELMNKLERGATIIDSYGAWSKSDLKIIFMLVKPREIVDVKKITNSIDRNAFITIQDTNEVKGRGFKGGDNF</sequence>
<evidence type="ECO:0000256" key="6">
    <source>
        <dbReference type="SAM" id="Phobius"/>
    </source>
</evidence>
<dbReference type="Pfam" id="PF10035">
    <property type="entry name" value="DUF2179"/>
    <property type="match status" value="1"/>
</dbReference>
<dbReference type="PROSITE" id="PS51257">
    <property type="entry name" value="PROKAR_LIPOPROTEIN"/>
    <property type="match status" value="1"/>
</dbReference>
<evidence type="ECO:0000313" key="8">
    <source>
        <dbReference type="EMBL" id="UQK59458.1"/>
    </source>
</evidence>
<keyword evidence="3 6" id="KW-0812">Transmembrane</keyword>
<dbReference type="EMBL" id="CP096649">
    <property type="protein sequence ID" value="UQK59458.1"/>
    <property type="molecule type" value="Genomic_DNA"/>
</dbReference>
<feature type="transmembrane region" description="Helical" evidence="6">
    <location>
        <begin position="117"/>
        <end position="136"/>
    </location>
</feature>
<dbReference type="Gene3D" id="3.30.70.120">
    <property type="match status" value="1"/>
</dbReference>
<keyword evidence="2" id="KW-1003">Cell membrane</keyword>
<feature type="domain" description="DUF2179" evidence="7">
    <location>
        <begin position="231"/>
        <end position="285"/>
    </location>
</feature>
<dbReference type="PANTHER" id="PTHR33545:SF5">
    <property type="entry name" value="UPF0750 MEMBRANE PROTEIN YITT"/>
    <property type="match status" value="1"/>
</dbReference>